<dbReference type="NCBIfam" id="NF001208">
    <property type="entry name" value="PRK00174.1"/>
    <property type="match status" value="1"/>
</dbReference>
<organism evidence="12 13">
    <name type="scientific">Mycolicibacterium murale</name>
    <dbReference type="NCBI Taxonomy" id="182220"/>
    <lineage>
        <taxon>Bacteria</taxon>
        <taxon>Bacillati</taxon>
        <taxon>Actinomycetota</taxon>
        <taxon>Actinomycetes</taxon>
        <taxon>Mycobacteriales</taxon>
        <taxon>Mycobacteriaceae</taxon>
        <taxon>Mycolicibacterium</taxon>
    </lineage>
</organism>
<evidence type="ECO:0000256" key="5">
    <source>
        <dbReference type="ARBA" id="ARBA00022840"/>
    </source>
</evidence>
<accession>A0A7I9WZ61</accession>
<dbReference type="GO" id="GO:0003987">
    <property type="term" value="F:acetate-CoA ligase activity"/>
    <property type="evidence" value="ECO:0007669"/>
    <property type="project" value="UniProtKB-UniRule"/>
</dbReference>
<comment type="caution">
    <text evidence="12">The sequence shown here is derived from an EMBL/GenBank/DDBJ whole genome shotgun (WGS) entry which is preliminary data.</text>
</comment>
<keyword evidence="3" id="KW-0436">Ligase</keyword>
<dbReference type="GO" id="GO:0016208">
    <property type="term" value="F:AMP binding"/>
    <property type="evidence" value="ECO:0007669"/>
    <property type="project" value="InterPro"/>
</dbReference>
<dbReference type="GO" id="GO:0019427">
    <property type="term" value="P:acetyl-CoA biosynthetic process from acetate"/>
    <property type="evidence" value="ECO:0007669"/>
    <property type="project" value="UniProtKB-UniRule"/>
</dbReference>
<evidence type="ECO:0000256" key="8">
    <source>
        <dbReference type="SAM" id="MobiDB-lite"/>
    </source>
</evidence>
<evidence type="ECO:0000259" key="9">
    <source>
        <dbReference type="Pfam" id="PF00501"/>
    </source>
</evidence>
<evidence type="ECO:0000259" key="10">
    <source>
        <dbReference type="Pfam" id="PF13193"/>
    </source>
</evidence>
<dbReference type="PROSITE" id="PS00455">
    <property type="entry name" value="AMP_BINDING"/>
    <property type="match status" value="1"/>
</dbReference>
<dbReference type="InterPro" id="IPR042099">
    <property type="entry name" value="ANL_N_sf"/>
</dbReference>
<dbReference type="EC" id="6.2.1.1" evidence="2 7"/>
<feature type="region of interest" description="Disordered" evidence="8">
    <location>
        <begin position="511"/>
        <end position="546"/>
    </location>
</feature>
<dbReference type="Pfam" id="PF13193">
    <property type="entry name" value="AMP-binding_C"/>
    <property type="match status" value="1"/>
</dbReference>
<evidence type="ECO:0000259" key="11">
    <source>
        <dbReference type="Pfam" id="PF16177"/>
    </source>
</evidence>
<gene>
    <name evidence="12" type="ORF">MMUR_66030</name>
</gene>
<keyword evidence="13" id="KW-1185">Reference proteome</keyword>
<evidence type="ECO:0000313" key="12">
    <source>
        <dbReference type="EMBL" id="GFG62467.1"/>
    </source>
</evidence>
<dbReference type="EMBL" id="BLKT01000004">
    <property type="protein sequence ID" value="GFG62467.1"/>
    <property type="molecule type" value="Genomic_DNA"/>
</dbReference>
<sequence>MAFWAAQANRLAWDTAFTEVLDWSNAPFAKWFGDGKLNVAYNCVDRHVEAGNGDRVAIHWVGEPVEHHRSITYAELKDEVSQAANTLTELGLVAGDRVAIYMPMVPEAIVAMLACARLGVMHSVVFAGFSASALKARIEDASAKLVITTDGQYRRGQAVSLKAGVDEAIAGLGEDSPVDHVLVVRRTGIDVEWTEGRDLWWDQTVPKASVEHTPQAFDSEHPLFLLYTSGTTGKPKGIMHTSGGYLTQSSYTHFNVFDIKPETDVYWCTADIGWVTGHTYIVYGPLSNGVTQVVYEGTPASPDEHRHFQIIEKYGVTIYYTAPTLVRTFMKWGRQIPAAHDLSSLRLLGSVGEPINPEAWRWYRMAFGADTTPIVDTWWQTETGAIMISPLPGVTHTKPGSAMRALPGISAKIVDDDGNELAKGTDHGEQASGYLVLDKPWPSMLRGIWGDEERFKDTYWSRFAEQGWYFAGDGARYGSDGEIWVLGRIDDVMNVSGPHLHRRGGIRSRRALRGGRGRRRRRHRRTHRPSHLRVRHPQTSAHGGESNMIDELRAEVAKEISPIAKPREIHVVPELPKTRSGKIMRRLLRDVAEGRELGDTSTLVDPSVFEAIRASK</sequence>
<dbReference type="Gene3D" id="3.30.300.30">
    <property type="match status" value="1"/>
</dbReference>
<evidence type="ECO:0000256" key="3">
    <source>
        <dbReference type="ARBA" id="ARBA00022598"/>
    </source>
</evidence>
<evidence type="ECO:0000256" key="2">
    <source>
        <dbReference type="ARBA" id="ARBA00013275"/>
    </source>
</evidence>
<feature type="domain" description="AMP-dependent synthetase/ligase" evidence="9">
    <location>
        <begin position="50"/>
        <end position="449"/>
    </location>
</feature>
<dbReference type="InterPro" id="IPR025110">
    <property type="entry name" value="AMP-bd_C"/>
</dbReference>
<dbReference type="SUPFAM" id="SSF56801">
    <property type="entry name" value="Acetyl-CoA synthetase-like"/>
    <property type="match status" value="1"/>
</dbReference>
<dbReference type="GO" id="GO:0005829">
    <property type="term" value="C:cytosol"/>
    <property type="evidence" value="ECO:0007669"/>
    <property type="project" value="TreeGrafter"/>
</dbReference>
<dbReference type="PANTHER" id="PTHR24095:SF14">
    <property type="entry name" value="ACETYL-COENZYME A SYNTHETASE 1"/>
    <property type="match status" value="1"/>
</dbReference>
<dbReference type="InterPro" id="IPR032387">
    <property type="entry name" value="ACAS_N"/>
</dbReference>
<dbReference type="InterPro" id="IPR045851">
    <property type="entry name" value="AMP-bd_C_sf"/>
</dbReference>
<dbReference type="Pfam" id="PF16177">
    <property type="entry name" value="ACAS_N"/>
    <property type="match status" value="1"/>
</dbReference>
<dbReference type="AlphaFoldDB" id="A0A7I9WZ61"/>
<keyword evidence="6" id="KW-0007">Acetylation</keyword>
<dbReference type="InterPro" id="IPR020845">
    <property type="entry name" value="AMP-binding_CS"/>
</dbReference>
<dbReference type="NCBIfam" id="TIGR02188">
    <property type="entry name" value="Ac_CoA_lig_AcsA"/>
    <property type="match status" value="1"/>
</dbReference>
<keyword evidence="5" id="KW-0067">ATP-binding</keyword>
<feature type="compositionally biased region" description="Basic residues" evidence="8">
    <location>
        <begin position="511"/>
        <end position="536"/>
    </location>
</feature>
<comment type="similarity">
    <text evidence="1">Belongs to the ATP-dependent AMP-binding enzyme family.</text>
</comment>
<dbReference type="InterPro" id="IPR000873">
    <property type="entry name" value="AMP-dep_synth/lig_dom"/>
</dbReference>
<dbReference type="PANTHER" id="PTHR24095">
    <property type="entry name" value="ACETYL-COENZYME A SYNTHETASE"/>
    <property type="match status" value="1"/>
</dbReference>
<reference evidence="12 13" key="1">
    <citation type="journal article" date="2019" name="Emerg. Microbes Infect.">
        <title>Comprehensive subspecies identification of 175 nontuberculous mycobacteria species based on 7547 genomic profiles.</title>
        <authorList>
            <person name="Matsumoto Y."/>
            <person name="Kinjo T."/>
            <person name="Motooka D."/>
            <person name="Nabeya D."/>
            <person name="Jung N."/>
            <person name="Uechi K."/>
            <person name="Horii T."/>
            <person name="Iida T."/>
            <person name="Fujita J."/>
            <person name="Nakamura S."/>
        </authorList>
    </citation>
    <scope>NUCLEOTIDE SEQUENCE [LARGE SCALE GENOMIC DNA]</scope>
    <source>
        <strain evidence="12 13">JCM 13392</strain>
    </source>
</reference>
<feature type="domain" description="AMP-binding enzyme C-terminal" evidence="10">
    <location>
        <begin position="546"/>
        <end position="582"/>
    </location>
</feature>
<dbReference type="FunFam" id="3.40.50.12780:FF:000001">
    <property type="entry name" value="Acetyl-coenzyme A synthetase"/>
    <property type="match status" value="1"/>
</dbReference>
<evidence type="ECO:0000256" key="6">
    <source>
        <dbReference type="ARBA" id="ARBA00022990"/>
    </source>
</evidence>
<dbReference type="Pfam" id="PF00501">
    <property type="entry name" value="AMP-binding"/>
    <property type="match status" value="1"/>
</dbReference>
<proteinExistence type="inferred from homology"/>
<evidence type="ECO:0000256" key="4">
    <source>
        <dbReference type="ARBA" id="ARBA00022741"/>
    </source>
</evidence>
<dbReference type="GO" id="GO:0005524">
    <property type="term" value="F:ATP binding"/>
    <property type="evidence" value="ECO:0007669"/>
    <property type="project" value="UniProtKB-KW"/>
</dbReference>
<dbReference type="InterPro" id="IPR011904">
    <property type="entry name" value="Ac_CoA_lig"/>
</dbReference>
<evidence type="ECO:0000256" key="1">
    <source>
        <dbReference type="ARBA" id="ARBA00006432"/>
    </source>
</evidence>
<name>A0A7I9WZ61_9MYCO</name>
<dbReference type="Gene3D" id="3.40.50.12780">
    <property type="entry name" value="N-terminal domain of ligase-like"/>
    <property type="match status" value="1"/>
</dbReference>
<evidence type="ECO:0000256" key="7">
    <source>
        <dbReference type="NCBIfam" id="TIGR02188"/>
    </source>
</evidence>
<dbReference type="Proteomes" id="UP000465241">
    <property type="component" value="Unassembled WGS sequence"/>
</dbReference>
<protein>
    <recommendedName>
        <fullName evidence="2 7">Acetate--CoA ligase</fullName>
        <ecNumber evidence="2 7">6.2.1.1</ecNumber>
    </recommendedName>
</protein>
<feature type="domain" description="Acetyl-coenzyme A synthetase N-terminal" evidence="11">
    <location>
        <begin position="2"/>
        <end position="43"/>
    </location>
</feature>
<evidence type="ECO:0000313" key="13">
    <source>
        <dbReference type="Proteomes" id="UP000465241"/>
    </source>
</evidence>
<keyword evidence="4" id="KW-0547">Nucleotide-binding</keyword>